<dbReference type="InterPro" id="IPR029033">
    <property type="entry name" value="His_PPase_superfam"/>
</dbReference>
<reference evidence="1 2" key="1">
    <citation type="submission" date="2017-01" db="EMBL/GenBank/DDBJ databases">
        <authorList>
            <person name="Mah S.A."/>
            <person name="Swanson W.J."/>
            <person name="Moy G.W."/>
            <person name="Vacquier V.D."/>
        </authorList>
    </citation>
    <scope>NUCLEOTIDE SEQUENCE [LARGE SCALE GENOMIC DNA]</scope>
    <source>
        <strain evidence="1 2">DSM 7027</strain>
    </source>
</reference>
<dbReference type="InterPro" id="IPR013078">
    <property type="entry name" value="His_Pase_superF_clade-1"/>
</dbReference>
<evidence type="ECO:0000313" key="1">
    <source>
        <dbReference type="EMBL" id="SIQ50473.1"/>
    </source>
</evidence>
<dbReference type="PANTHER" id="PTHR48100:SF1">
    <property type="entry name" value="HISTIDINE PHOSPHATASE FAMILY PROTEIN-RELATED"/>
    <property type="match status" value="1"/>
</dbReference>
<proteinExistence type="predicted"/>
<gene>
    <name evidence="1" type="ORF">SAMN05421647_105225</name>
</gene>
<accession>A0A1N6TAZ0</accession>
<dbReference type="SMART" id="SM00855">
    <property type="entry name" value="PGAM"/>
    <property type="match status" value="1"/>
</dbReference>
<dbReference type="InterPro" id="IPR050275">
    <property type="entry name" value="PGM_Phosphatase"/>
</dbReference>
<dbReference type="STRING" id="49186.SAMN05421647_105225"/>
<dbReference type="eggNOG" id="COG0406">
    <property type="taxonomic scope" value="Bacteria"/>
</dbReference>
<dbReference type="CDD" id="cd07067">
    <property type="entry name" value="HP_PGM_like"/>
    <property type="match status" value="1"/>
</dbReference>
<name>A0A1N6TAZ0_9GAMM</name>
<organism evidence="1 2">
    <name type="scientific">Marinobacterium stanieri</name>
    <dbReference type="NCBI Taxonomy" id="49186"/>
    <lineage>
        <taxon>Bacteria</taxon>
        <taxon>Pseudomonadati</taxon>
        <taxon>Pseudomonadota</taxon>
        <taxon>Gammaproteobacteria</taxon>
        <taxon>Oceanospirillales</taxon>
        <taxon>Oceanospirillaceae</taxon>
        <taxon>Marinobacterium</taxon>
    </lineage>
</organism>
<dbReference type="GO" id="GO:0005737">
    <property type="term" value="C:cytoplasm"/>
    <property type="evidence" value="ECO:0007669"/>
    <property type="project" value="TreeGrafter"/>
</dbReference>
<dbReference type="Gene3D" id="3.40.50.1240">
    <property type="entry name" value="Phosphoglycerate mutase-like"/>
    <property type="match status" value="1"/>
</dbReference>
<dbReference type="SUPFAM" id="SSF53254">
    <property type="entry name" value="Phosphoglycerate mutase-like"/>
    <property type="match status" value="1"/>
</dbReference>
<dbReference type="Proteomes" id="UP000186895">
    <property type="component" value="Unassembled WGS sequence"/>
</dbReference>
<dbReference type="AlphaFoldDB" id="A0A1N6TAZ0"/>
<protein>
    <submittedName>
        <fullName evidence="1">Alpha-ribazole phosphatase</fullName>
    </submittedName>
</protein>
<dbReference type="PIRSF" id="PIRSF000709">
    <property type="entry name" value="6PFK_2-Ptase"/>
    <property type="match status" value="1"/>
</dbReference>
<evidence type="ECO:0000313" key="2">
    <source>
        <dbReference type="Proteomes" id="UP000186895"/>
    </source>
</evidence>
<sequence length="184" mass="20929">MTTLHIDLLRHGETTAGKCFLGRTDAQLTPEGWQQMLNSMQGRSPDDYDLILSSPMRRCADFAREWVGDHRWRLEPRLREYDFGDWDGFTAAQIHAQSPDLLGHFWSDPWHSAPPNAEPMADFFARLTDLVELLQQGRQGRTLLICHGGVIRALRCILNGLPVSEMLAFPVEHGSLHRLQGVSR</sequence>
<dbReference type="GO" id="GO:0016791">
    <property type="term" value="F:phosphatase activity"/>
    <property type="evidence" value="ECO:0007669"/>
    <property type="project" value="TreeGrafter"/>
</dbReference>
<dbReference type="PANTHER" id="PTHR48100">
    <property type="entry name" value="BROAD-SPECIFICITY PHOSPHATASE YOR283W-RELATED"/>
    <property type="match status" value="1"/>
</dbReference>
<dbReference type="EMBL" id="FTMN01000005">
    <property type="protein sequence ID" value="SIQ50473.1"/>
    <property type="molecule type" value="Genomic_DNA"/>
</dbReference>
<keyword evidence="2" id="KW-1185">Reference proteome</keyword>
<dbReference type="RefSeq" id="WP_010324867.1">
    <property type="nucleotide sequence ID" value="NZ_FTMN01000005.1"/>
</dbReference>
<dbReference type="Pfam" id="PF00300">
    <property type="entry name" value="His_Phos_1"/>
    <property type="match status" value="1"/>
</dbReference>